<feature type="chain" id="PRO_5040193612" evidence="1">
    <location>
        <begin position="26"/>
        <end position="287"/>
    </location>
</feature>
<proteinExistence type="predicted"/>
<name>A0A9N9WT25_9DIPT</name>
<dbReference type="EMBL" id="OU895878">
    <property type="protein sequence ID" value="CAG9804981.1"/>
    <property type="molecule type" value="Genomic_DNA"/>
</dbReference>
<sequence length="287" mass="33130">MARLNVVYFLWIFCVTALFQIRCEAAPKAFYTEHDSKLPKFICNAVIDIVKKDHQVNTVSMAIFKHNFELSIIDKTLKCIQKRLSVNVKDFRIEQHKLEVYDSKASIVIMIADRIDMLRFSKILSNQQSSLILNHMAKFFIITSTRNSQVGQVASTFFPKVGIINFSLAYEKDEDVFVEVSNHFTNSTDVINATSLATSKKNLWKCISSKIFPDKLKNLNSYTYLIADHQVKSHLNLTKYSNQIVRKNKYFFESVAKHQSANVQYVIVNTTGEYPIENKFKKTVQTQ</sequence>
<keyword evidence="3" id="KW-1185">Reference proteome</keyword>
<reference evidence="2" key="1">
    <citation type="submission" date="2022-01" db="EMBL/GenBank/DDBJ databases">
        <authorList>
            <person name="King R."/>
        </authorList>
    </citation>
    <scope>NUCLEOTIDE SEQUENCE</scope>
</reference>
<reference evidence="2" key="2">
    <citation type="submission" date="2022-10" db="EMBL/GenBank/DDBJ databases">
        <authorList>
            <consortium name="ENA_rothamsted_submissions"/>
            <consortium name="culmorum"/>
            <person name="King R."/>
        </authorList>
    </citation>
    <scope>NUCLEOTIDE SEQUENCE</scope>
</reference>
<dbReference type="OrthoDB" id="8161395at2759"/>
<accession>A0A9N9WT25</accession>
<evidence type="ECO:0000313" key="2">
    <source>
        <dbReference type="EMBL" id="CAG9804981.1"/>
    </source>
</evidence>
<protein>
    <submittedName>
        <fullName evidence="2">Uncharacterized protein</fullName>
    </submittedName>
</protein>
<gene>
    <name evidence="2" type="ORF">CHIRRI_LOCUS7858</name>
</gene>
<dbReference type="AlphaFoldDB" id="A0A9N9WT25"/>
<keyword evidence="1" id="KW-0732">Signal</keyword>
<evidence type="ECO:0000256" key="1">
    <source>
        <dbReference type="SAM" id="SignalP"/>
    </source>
</evidence>
<organism evidence="2 3">
    <name type="scientific">Chironomus riparius</name>
    <dbReference type="NCBI Taxonomy" id="315576"/>
    <lineage>
        <taxon>Eukaryota</taxon>
        <taxon>Metazoa</taxon>
        <taxon>Ecdysozoa</taxon>
        <taxon>Arthropoda</taxon>
        <taxon>Hexapoda</taxon>
        <taxon>Insecta</taxon>
        <taxon>Pterygota</taxon>
        <taxon>Neoptera</taxon>
        <taxon>Endopterygota</taxon>
        <taxon>Diptera</taxon>
        <taxon>Nematocera</taxon>
        <taxon>Chironomoidea</taxon>
        <taxon>Chironomidae</taxon>
        <taxon>Chironominae</taxon>
        <taxon>Chironomus</taxon>
    </lineage>
</organism>
<evidence type="ECO:0000313" key="3">
    <source>
        <dbReference type="Proteomes" id="UP001153620"/>
    </source>
</evidence>
<dbReference type="Proteomes" id="UP001153620">
    <property type="component" value="Chromosome 2"/>
</dbReference>
<feature type="signal peptide" evidence="1">
    <location>
        <begin position="1"/>
        <end position="25"/>
    </location>
</feature>